<dbReference type="AlphaFoldDB" id="A0A6N7XKA0"/>
<name>A0A6N7XKA0_9FIRM</name>
<feature type="domain" description="HTH lysR-type" evidence="5">
    <location>
        <begin position="1"/>
        <end position="58"/>
    </location>
</feature>
<dbReference type="SUPFAM" id="SSF46785">
    <property type="entry name" value="Winged helix' DNA-binding domain"/>
    <property type="match status" value="1"/>
</dbReference>
<keyword evidence="2" id="KW-0805">Transcription regulation</keyword>
<dbReference type="InterPro" id="IPR036388">
    <property type="entry name" value="WH-like_DNA-bd_sf"/>
</dbReference>
<organism evidence="6 7">
    <name type="scientific">Mogibacterium kristiansenii</name>
    <dbReference type="NCBI Taxonomy" id="2606708"/>
    <lineage>
        <taxon>Bacteria</taxon>
        <taxon>Bacillati</taxon>
        <taxon>Bacillota</taxon>
        <taxon>Clostridia</taxon>
        <taxon>Peptostreptococcales</taxon>
        <taxon>Anaerovoracaceae</taxon>
        <taxon>Mogibacterium</taxon>
    </lineage>
</organism>
<evidence type="ECO:0000256" key="3">
    <source>
        <dbReference type="ARBA" id="ARBA00023125"/>
    </source>
</evidence>
<dbReference type="InterPro" id="IPR000847">
    <property type="entry name" value="LysR_HTH_N"/>
</dbReference>
<reference evidence="6 7" key="1">
    <citation type="submission" date="2019-08" db="EMBL/GenBank/DDBJ databases">
        <title>In-depth cultivation of the pig gut microbiome towards novel bacterial diversity and tailored functional studies.</title>
        <authorList>
            <person name="Wylensek D."/>
            <person name="Hitch T.C.A."/>
            <person name="Clavel T."/>
        </authorList>
    </citation>
    <scope>NUCLEOTIDE SEQUENCE [LARGE SCALE GENOMIC DNA]</scope>
    <source>
        <strain evidence="6 7">WCA-MUC-591-APC-4B</strain>
    </source>
</reference>
<gene>
    <name evidence="6" type="ORF">FYJ65_03170</name>
</gene>
<dbReference type="PANTHER" id="PTHR30126">
    <property type="entry name" value="HTH-TYPE TRANSCRIPTIONAL REGULATOR"/>
    <property type="match status" value="1"/>
</dbReference>
<dbReference type="Gene3D" id="1.10.10.10">
    <property type="entry name" value="Winged helix-like DNA-binding domain superfamily/Winged helix DNA-binding domain"/>
    <property type="match status" value="1"/>
</dbReference>
<dbReference type="PRINTS" id="PR00039">
    <property type="entry name" value="HTHLYSR"/>
</dbReference>
<comment type="caution">
    <text evidence="6">The sequence shown here is derived from an EMBL/GenBank/DDBJ whole genome shotgun (WGS) entry which is preliminary data.</text>
</comment>
<dbReference type="RefSeq" id="WP_154553907.1">
    <property type="nucleotide sequence ID" value="NZ_JBJESO010000025.1"/>
</dbReference>
<evidence type="ECO:0000313" key="7">
    <source>
        <dbReference type="Proteomes" id="UP000469424"/>
    </source>
</evidence>
<keyword evidence="7" id="KW-1185">Reference proteome</keyword>
<evidence type="ECO:0000259" key="5">
    <source>
        <dbReference type="PROSITE" id="PS50931"/>
    </source>
</evidence>
<sequence length="298" mass="33516">MEIRNIVTFVKATEMQSFTKTAAQLGYSQAAVTVQIKQLEDELGTQLFDRIGRSVKLTHSGEKFMPYALRLLKSVEEAASFMKEDDEPSGTLRIGASSSFSAGILPGILPGFHEKYPKVDVVIKTSDMLTSTFDLLRQNDLDFIFTLERKLISADFVSVVERKEDIVFVTNPDNPLAAMKNVPLERVVRDNFITSDRGVSYGLYMEEALAERGISYHPSLEIGSTSAIINMICQGKGVSFLPKFLADDPINHGALAIIDTEKLEMQMWTQLIRLKNKWMNSVMKAFVDYLRENFHQLA</sequence>
<accession>A0A6N7XKA0</accession>
<dbReference type="Pfam" id="PF03466">
    <property type="entry name" value="LysR_substrate"/>
    <property type="match status" value="1"/>
</dbReference>
<evidence type="ECO:0000256" key="4">
    <source>
        <dbReference type="ARBA" id="ARBA00023163"/>
    </source>
</evidence>
<dbReference type="SUPFAM" id="SSF53850">
    <property type="entry name" value="Periplasmic binding protein-like II"/>
    <property type="match status" value="1"/>
</dbReference>
<keyword evidence="4" id="KW-0804">Transcription</keyword>
<dbReference type="FunFam" id="1.10.10.10:FF:000001">
    <property type="entry name" value="LysR family transcriptional regulator"/>
    <property type="match status" value="1"/>
</dbReference>
<dbReference type="PROSITE" id="PS50931">
    <property type="entry name" value="HTH_LYSR"/>
    <property type="match status" value="1"/>
</dbReference>
<dbReference type="InterPro" id="IPR005119">
    <property type="entry name" value="LysR_subst-bd"/>
</dbReference>
<dbReference type="Gene3D" id="3.40.190.290">
    <property type="match status" value="1"/>
</dbReference>
<evidence type="ECO:0000313" key="6">
    <source>
        <dbReference type="EMBL" id="MST70349.1"/>
    </source>
</evidence>
<proteinExistence type="inferred from homology"/>
<evidence type="ECO:0000256" key="2">
    <source>
        <dbReference type="ARBA" id="ARBA00023015"/>
    </source>
</evidence>
<dbReference type="GO" id="GO:0003700">
    <property type="term" value="F:DNA-binding transcription factor activity"/>
    <property type="evidence" value="ECO:0007669"/>
    <property type="project" value="InterPro"/>
</dbReference>
<dbReference type="Proteomes" id="UP000469424">
    <property type="component" value="Unassembled WGS sequence"/>
</dbReference>
<keyword evidence="3" id="KW-0238">DNA-binding</keyword>
<dbReference type="EMBL" id="VUNA01000004">
    <property type="protein sequence ID" value="MST70349.1"/>
    <property type="molecule type" value="Genomic_DNA"/>
</dbReference>
<evidence type="ECO:0000256" key="1">
    <source>
        <dbReference type="ARBA" id="ARBA00009437"/>
    </source>
</evidence>
<dbReference type="InterPro" id="IPR036390">
    <property type="entry name" value="WH_DNA-bd_sf"/>
</dbReference>
<comment type="similarity">
    <text evidence="1">Belongs to the LysR transcriptional regulatory family.</text>
</comment>
<protein>
    <submittedName>
        <fullName evidence="6">LysR family transcriptional regulator</fullName>
    </submittedName>
</protein>
<dbReference type="Pfam" id="PF00126">
    <property type="entry name" value="HTH_1"/>
    <property type="match status" value="1"/>
</dbReference>
<dbReference type="GO" id="GO:0000976">
    <property type="term" value="F:transcription cis-regulatory region binding"/>
    <property type="evidence" value="ECO:0007669"/>
    <property type="project" value="TreeGrafter"/>
</dbReference>
<dbReference type="PANTHER" id="PTHR30126:SF40">
    <property type="entry name" value="HTH-TYPE TRANSCRIPTIONAL REGULATOR GLTR"/>
    <property type="match status" value="1"/>
</dbReference>
<dbReference type="CDD" id="cd05466">
    <property type="entry name" value="PBP2_LTTR_substrate"/>
    <property type="match status" value="1"/>
</dbReference>